<accession>A0A8S5UQK7</accession>
<sequence length="48" mass="5532">MQRYRGQNGGSFQLALSNKVIKAAFIAGAKYHQELINIYYRTSEILRL</sequence>
<proteinExistence type="predicted"/>
<reference evidence="1" key="1">
    <citation type="journal article" date="2021" name="Proc. Natl. Acad. Sci. U.S.A.">
        <title>A Catalog of Tens of Thousands of Viruses from Human Metagenomes Reveals Hidden Associations with Chronic Diseases.</title>
        <authorList>
            <person name="Tisza M.J."/>
            <person name="Buck C.B."/>
        </authorList>
    </citation>
    <scope>NUCLEOTIDE SEQUENCE</scope>
    <source>
        <strain evidence="1">CtfrT39</strain>
    </source>
</reference>
<name>A0A8S5UQK7_9CAUD</name>
<protein>
    <submittedName>
        <fullName evidence="1">Uncharacterized protein</fullName>
    </submittedName>
</protein>
<evidence type="ECO:0000313" key="1">
    <source>
        <dbReference type="EMBL" id="DAF96723.1"/>
    </source>
</evidence>
<dbReference type="EMBL" id="BK016120">
    <property type="protein sequence ID" value="DAF96723.1"/>
    <property type="molecule type" value="Genomic_DNA"/>
</dbReference>
<organism evidence="1">
    <name type="scientific">Siphoviridae sp. ctfrT39</name>
    <dbReference type="NCBI Taxonomy" id="2825598"/>
    <lineage>
        <taxon>Viruses</taxon>
        <taxon>Duplodnaviria</taxon>
        <taxon>Heunggongvirae</taxon>
        <taxon>Uroviricota</taxon>
        <taxon>Caudoviricetes</taxon>
    </lineage>
</organism>